<dbReference type="GO" id="GO:0006260">
    <property type="term" value="P:DNA replication"/>
    <property type="evidence" value="ECO:0007669"/>
    <property type="project" value="TreeGrafter"/>
</dbReference>
<keyword evidence="2" id="KW-0547">Nucleotide-binding</keyword>
<name>F2JS09_CELLD</name>
<dbReference type="HOGENOM" id="CLU_062999_0_0_9"/>
<accession>F2JS09</accession>
<protein>
    <submittedName>
        <fullName evidence="2">IstB domain protein ATP-binding protein</fullName>
    </submittedName>
</protein>
<keyword evidence="3" id="KW-1185">Reference proteome</keyword>
<dbReference type="CDD" id="cd00009">
    <property type="entry name" value="AAA"/>
    <property type="match status" value="1"/>
</dbReference>
<dbReference type="EMBL" id="CP002582">
    <property type="protein sequence ID" value="ADZ82823.1"/>
    <property type="molecule type" value="Genomic_DNA"/>
</dbReference>
<dbReference type="SUPFAM" id="SSF52540">
    <property type="entry name" value="P-loop containing nucleoside triphosphate hydrolases"/>
    <property type="match status" value="1"/>
</dbReference>
<dbReference type="NCBIfam" id="NF005304">
    <property type="entry name" value="PRK06835.1"/>
    <property type="match status" value="1"/>
</dbReference>
<dbReference type="InterPro" id="IPR003593">
    <property type="entry name" value="AAA+_ATPase"/>
</dbReference>
<keyword evidence="2" id="KW-0067">ATP-binding</keyword>
<evidence type="ECO:0000313" key="2">
    <source>
        <dbReference type="EMBL" id="ADZ82823.1"/>
    </source>
</evidence>
<dbReference type="GO" id="GO:0005524">
    <property type="term" value="F:ATP binding"/>
    <property type="evidence" value="ECO:0007669"/>
    <property type="project" value="UniProtKB-KW"/>
</dbReference>
<dbReference type="RefSeq" id="WP_013656122.1">
    <property type="nucleotide sequence ID" value="NC_015275.1"/>
</dbReference>
<dbReference type="STRING" id="642492.Clole_1093"/>
<reference evidence="2 3" key="1">
    <citation type="journal article" date="2011" name="J. Bacteriol.">
        <title>Complete genome sequence of the cellulose-degrading bacterium Cellulosilyticum lentocellum.</title>
        <authorList>
            <consortium name="US DOE Joint Genome Institute"/>
            <person name="Miller D.A."/>
            <person name="Suen G."/>
            <person name="Bruce D."/>
            <person name="Copeland A."/>
            <person name="Cheng J.F."/>
            <person name="Detter C."/>
            <person name="Goodwin L.A."/>
            <person name="Han C.S."/>
            <person name="Hauser L.J."/>
            <person name="Land M.L."/>
            <person name="Lapidus A."/>
            <person name="Lucas S."/>
            <person name="Meincke L."/>
            <person name="Pitluck S."/>
            <person name="Tapia R."/>
            <person name="Teshima H."/>
            <person name="Woyke T."/>
            <person name="Fox B.G."/>
            <person name="Angert E.R."/>
            <person name="Currie C.R."/>
        </authorList>
    </citation>
    <scope>NUCLEOTIDE SEQUENCE [LARGE SCALE GENOMIC DNA]</scope>
    <source>
        <strain evidence="3">ATCC 49066 / DSM 5427 / NCIMB 11756 / RHM5</strain>
    </source>
</reference>
<dbReference type="eggNOG" id="COG1484">
    <property type="taxonomic scope" value="Bacteria"/>
</dbReference>
<evidence type="ECO:0000259" key="1">
    <source>
        <dbReference type="SMART" id="SM00382"/>
    </source>
</evidence>
<dbReference type="Pfam" id="PF01695">
    <property type="entry name" value="IstB_IS21"/>
    <property type="match status" value="1"/>
</dbReference>
<evidence type="ECO:0000313" key="3">
    <source>
        <dbReference type="Proteomes" id="UP000008467"/>
    </source>
</evidence>
<dbReference type="PANTHER" id="PTHR30050">
    <property type="entry name" value="CHROMOSOMAL REPLICATION INITIATOR PROTEIN DNAA"/>
    <property type="match status" value="1"/>
</dbReference>
<dbReference type="InterPro" id="IPR002611">
    <property type="entry name" value="IstB_ATP-bd"/>
</dbReference>
<organism evidence="2 3">
    <name type="scientific">Cellulosilyticum lentocellum (strain ATCC 49066 / DSM 5427 / NCIMB 11756 / RHM5)</name>
    <name type="common">Clostridium lentocellum</name>
    <dbReference type="NCBI Taxonomy" id="642492"/>
    <lineage>
        <taxon>Bacteria</taxon>
        <taxon>Bacillati</taxon>
        <taxon>Bacillota</taxon>
        <taxon>Clostridia</taxon>
        <taxon>Lachnospirales</taxon>
        <taxon>Cellulosilyticaceae</taxon>
        <taxon>Cellulosilyticum</taxon>
    </lineage>
</organism>
<dbReference type="SMART" id="SM00382">
    <property type="entry name" value="AAA"/>
    <property type="match status" value="1"/>
</dbReference>
<dbReference type="Proteomes" id="UP000008467">
    <property type="component" value="Chromosome"/>
</dbReference>
<sequence>MTNKELYYKQLLRQYDLKRSAAHQAKLKRTAEIYEKIPRIKKIDETLNDSGVKLVRSMLSPHGGQSIEDFRSHTDELIRTKKMLLVEAGYTPHYLEPHYDCEECKDTGFVGNKPCNCFRQALINIAYEQSNLKHILNIENFDHFTLDYYSKEIDPKAGTSPYNNMYENQQVCAGLIEKFETEKQNLLLYGPTGLGKTFLCNCIAKELLDQGYTVLYFTAPQLFKLFEESRFHREDMQEASKETLNTLFDVDLLIIDDLGTESVTTLTISDLFNVINSRYLNQTSTIISTNLTPKEWKDRYSERIVSRVFGNYEPLKFIGTDIRMVKKYGKTHKK</sequence>
<proteinExistence type="predicted"/>
<dbReference type="KEGG" id="cle:Clole_1093"/>
<dbReference type="Gene3D" id="3.40.50.300">
    <property type="entry name" value="P-loop containing nucleotide triphosphate hydrolases"/>
    <property type="match status" value="1"/>
</dbReference>
<gene>
    <name evidence="2" type="ordered locus">Clole_1093</name>
</gene>
<dbReference type="InterPro" id="IPR027417">
    <property type="entry name" value="P-loop_NTPase"/>
</dbReference>
<feature type="domain" description="AAA+ ATPase" evidence="1">
    <location>
        <begin position="182"/>
        <end position="319"/>
    </location>
</feature>
<dbReference type="AlphaFoldDB" id="F2JS09"/>
<dbReference type="PANTHER" id="PTHR30050:SF4">
    <property type="entry name" value="ATP-BINDING PROTEIN RV3427C IN INSERTION SEQUENCE-RELATED"/>
    <property type="match status" value="1"/>
</dbReference>